<feature type="region of interest" description="Disordered" evidence="1">
    <location>
        <begin position="51"/>
        <end position="80"/>
    </location>
</feature>
<dbReference type="AlphaFoldDB" id="A0A3N2PWM7"/>
<organism evidence="2 3">
    <name type="scientific">Sodiomyces alkalinus (strain CBS 110278 / VKM F-3762 / F11)</name>
    <name type="common">Alkaliphilic filamentous fungus</name>
    <dbReference type="NCBI Taxonomy" id="1314773"/>
    <lineage>
        <taxon>Eukaryota</taxon>
        <taxon>Fungi</taxon>
        <taxon>Dikarya</taxon>
        <taxon>Ascomycota</taxon>
        <taxon>Pezizomycotina</taxon>
        <taxon>Sordariomycetes</taxon>
        <taxon>Hypocreomycetidae</taxon>
        <taxon>Glomerellales</taxon>
        <taxon>Plectosphaerellaceae</taxon>
        <taxon>Sodiomyces</taxon>
    </lineage>
</organism>
<dbReference type="GeneID" id="39575313"/>
<gene>
    <name evidence="2" type="ORF">SODALDRAFT_148621</name>
</gene>
<accession>A0A3N2PWM7</accession>
<reference evidence="2 3" key="1">
    <citation type="journal article" date="2018" name="Mol. Ecol.">
        <title>The obligate alkalophilic soda-lake fungus Sodiomyces alkalinus has shifted to a protein diet.</title>
        <authorList>
            <person name="Grum-Grzhimaylo A.A."/>
            <person name="Falkoski D.L."/>
            <person name="van den Heuvel J."/>
            <person name="Valero-Jimenez C.A."/>
            <person name="Min B."/>
            <person name="Choi I.G."/>
            <person name="Lipzen A."/>
            <person name="Daum C.G."/>
            <person name="Aanen D.K."/>
            <person name="Tsang A."/>
            <person name="Henrissat B."/>
            <person name="Bilanenko E.N."/>
            <person name="de Vries R.P."/>
            <person name="van Kan J.A.L."/>
            <person name="Grigoriev I.V."/>
            <person name="Debets A.J.M."/>
        </authorList>
    </citation>
    <scope>NUCLEOTIDE SEQUENCE [LARGE SCALE GENOMIC DNA]</scope>
    <source>
        <strain evidence="2 3">F11</strain>
    </source>
</reference>
<sequence length="196" mass="20875">MNNLLLYHPPSHAPVPAATAHHPSFLQDLPSPNERGRVICRITELHDVDRLDRTNTTGRDGRGSIGQASLRSPPPVRNAAQSHNYNATAHLFSTVGEVVTLTNILITVADRFAWPWPGGVGSPLAFPGFNSLPANSPHSQPSFLFPSSPSSFFSSFPPSDPSNLLSTLEAHGRYLSGGSLCCGPSGLIRQDSGADC</sequence>
<keyword evidence="3" id="KW-1185">Reference proteome</keyword>
<evidence type="ECO:0000256" key="1">
    <source>
        <dbReference type="SAM" id="MobiDB-lite"/>
    </source>
</evidence>
<evidence type="ECO:0000313" key="2">
    <source>
        <dbReference type="EMBL" id="ROT38921.1"/>
    </source>
</evidence>
<proteinExistence type="predicted"/>
<dbReference type="EMBL" id="ML119054">
    <property type="protein sequence ID" value="ROT38921.1"/>
    <property type="molecule type" value="Genomic_DNA"/>
</dbReference>
<name>A0A3N2PWM7_SODAK</name>
<evidence type="ECO:0000313" key="3">
    <source>
        <dbReference type="Proteomes" id="UP000272025"/>
    </source>
</evidence>
<dbReference type="RefSeq" id="XP_028466727.1">
    <property type="nucleotide sequence ID" value="XM_028606835.1"/>
</dbReference>
<dbReference type="Proteomes" id="UP000272025">
    <property type="component" value="Unassembled WGS sequence"/>
</dbReference>
<protein>
    <submittedName>
        <fullName evidence="2">Uncharacterized protein</fullName>
    </submittedName>
</protein>